<evidence type="ECO:0000256" key="3">
    <source>
        <dbReference type="ARBA" id="ARBA00022737"/>
    </source>
</evidence>
<evidence type="ECO:0000256" key="6">
    <source>
        <dbReference type="ARBA" id="ARBA00023242"/>
    </source>
</evidence>
<keyword evidence="2" id="KW-0479">Metal-binding</keyword>
<feature type="domain" description="MBD" evidence="9">
    <location>
        <begin position="310"/>
        <end position="385"/>
    </location>
</feature>
<evidence type="ECO:0000259" key="9">
    <source>
        <dbReference type="PROSITE" id="PS50982"/>
    </source>
</evidence>
<comment type="subcellular location">
    <subcellularLocation>
        <location evidence="1">Nucleus</location>
    </subcellularLocation>
</comment>
<feature type="domain" description="MBD" evidence="9">
    <location>
        <begin position="608"/>
        <end position="687"/>
    </location>
</feature>
<protein>
    <submittedName>
        <fullName evidence="10">Uncharacterized protein</fullName>
    </submittedName>
</protein>
<dbReference type="EMBL" id="CAXKWB010002653">
    <property type="protein sequence ID" value="CAL4067365.1"/>
    <property type="molecule type" value="Genomic_DNA"/>
</dbReference>
<evidence type="ECO:0000259" key="8">
    <source>
        <dbReference type="PROSITE" id="PS50157"/>
    </source>
</evidence>
<dbReference type="SUPFAM" id="SSF54171">
    <property type="entry name" value="DNA-binding domain"/>
    <property type="match status" value="3"/>
</dbReference>
<dbReference type="PROSITE" id="PS00028">
    <property type="entry name" value="ZINC_FINGER_C2H2_1"/>
    <property type="match status" value="3"/>
</dbReference>
<evidence type="ECO:0000256" key="7">
    <source>
        <dbReference type="PROSITE-ProRule" id="PRU00042"/>
    </source>
</evidence>
<reference evidence="10 11" key="1">
    <citation type="submission" date="2024-05" db="EMBL/GenBank/DDBJ databases">
        <authorList>
            <person name="Wallberg A."/>
        </authorList>
    </citation>
    <scope>NUCLEOTIDE SEQUENCE [LARGE SCALE GENOMIC DNA]</scope>
</reference>
<dbReference type="GO" id="GO:0000977">
    <property type="term" value="F:RNA polymerase II transcription regulatory region sequence-specific DNA binding"/>
    <property type="evidence" value="ECO:0007669"/>
    <property type="project" value="TreeGrafter"/>
</dbReference>
<evidence type="ECO:0000256" key="1">
    <source>
        <dbReference type="ARBA" id="ARBA00004123"/>
    </source>
</evidence>
<gene>
    <name evidence="10" type="ORF">MNOR_LOCUS6434</name>
</gene>
<keyword evidence="4 7" id="KW-0863">Zinc-finger</keyword>
<proteinExistence type="predicted"/>
<keyword evidence="6" id="KW-0539">Nucleus</keyword>
<feature type="domain" description="C2H2-type" evidence="8">
    <location>
        <begin position="418"/>
        <end position="445"/>
    </location>
</feature>
<dbReference type="Pfam" id="PF01429">
    <property type="entry name" value="MBD"/>
    <property type="match status" value="1"/>
</dbReference>
<sequence>MTDIDSVEHDEFECSECDFKCSSESDMIEHSSIHQRPNNNNDSVSNILPNENTIKNDSVGIDNVINLHTNFNCKKESDECTNLEQTTEMKNPWIYESIVKIEPSLLQKDYKSDNCHKIEIRNEEIKFEHNDHHHEILPNFLTHEINGCNNIKQEQTSKVLMHQLQNSLGLIGSSTAHIDNNDNISTYDDTFGTHFLNGMHGSLFSQCVPLQNDSSKDLPSRKRNYDSMIRSSSIEVEVDNTNIYIPPGWKRKAYMGILGNALLNGQIKYICHYYTEMGKRICSQTEAYEYVIKYPLSNIDIEKLDFSTIPITRNPFGIYIPDGWQRKITVSTNSNSQKQYHITYLNSDGKGFGCKSEVYAYLPHSTNIRDTYIDVEKMNFSVPCQFSLAHSKAEKDKNVDYLFDVRKIKAKTISYNLYLCKLCNYSFRGKNNACDHASTHVQTPSKESIPNNDLPNKYDHFMCTVCHIKIMRRNDLQVHVQRHLTKQIFSTVVGVKFVYGEVTNYKDSNHRKCLFCCEVCNVASSKYSVIVKHLKIHTFDEINSADIEKYYKHINGSEENTLKYKCVDSHDNEQNNDNSYINFNKHDKPHNERYIGGPTIDQTTFRIEINVNNTGIYIPKGWQRKVYKYTKGIQKGKYVVKYISPFGKMLYNKIKVLEYIEQLESDGIDVITEPIKVQDMDFSCSSHNLHNIRKVKNGRSFLREGVSYTKSGG</sequence>
<dbReference type="GO" id="GO:0008270">
    <property type="term" value="F:zinc ion binding"/>
    <property type="evidence" value="ECO:0007669"/>
    <property type="project" value="UniProtKB-KW"/>
</dbReference>
<evidence type="ECO:0000256" key="5">
    <source>
        <dbReference type="ARBA" id="ARBA00022833"/>
    </source>
</evidence>
<dbReference type="PROSITE" id="PS50982">
    <property type="entry name" value="MBD"/>
    <property type="match status" value="2"/>
</dbReference>
<evidence type="ECO:0000256" key="4">
    <source>
        <dbReference type="ARBA" id="ARBA00022771"/>
    </source>
</evidence>
<evidence type="ECO:0000313" key="11">
    <source>
        <dbReference type="Proteomes" id="UP001497623"/>
    </source>
</evidence>
<dbReference type="PANTHER" id="PTHR24381">
    <property type="entry name" value="ZINC FINGER PROTEIN"/>
    <property type="match status" value="1"/>
</dbReference>
<dbReference type="GO" id="GO:0000981">
    <property type="term" value="F:DNA-binding transcription factor activity, RNA polymerase II-specific"/>
    <property type="evidence" value="ECO:0007669"/>
    <property type="project" value="TreeGrafter"/>
</dbReference>
<dbReference type="Gene3D" id="3.30.890.10">
    <property type="entry name" value="Methyl-cpg-binding Protein 2, Chain A"/>
    <property type="match status" value="2"/>
</dbReference>
<dbReference type="InterPro" id="IPR001739">
    <property type="entry name" value="Methyl_CpG_DNA-bd"/>
</dbReference>
<dbReference type="Proteomes" id="UP001497623">
    <property type="component" value="Unassembled WGS sequence"/>
</dbReference>
<keyword evidence="11" id="KW-1185">Reference proteome</keyword>
<comment type="caution">
    <text evidence="10">The sequence shown here is derived from an EMBL/GenBank/DDBJ whole genome shotgun (WGS) entry which is preliminary data.</text>
</comment>
<dbReference type="InterPro" id="IPR013087">
    <property type="entry name" value="Znf_C2H2_type"/>
</dbReference>
<dbReference type="PROSITE" id="PS50157">
    <property type="entry name" value="ZINC_FINGER_C2H2_2"/>
    <property type="match status" value="3"/>
</dbReference>
<accession>A0AAV2Q155</accession>
<dbReference type="AlphaFoldDB" id="A0AAV2Q155"/>
<dbReference type="PANTHER" id="PTHR24381:SF393">
    <property type="entry name" value="CHROMATIN-LINKED ADAPTOR FOR MSL PROTEINS, ISOFORM B"/>
    <property type="match status" value="1"/>
</dbReference>
<dbReference type="SMART" id="SM00355">
    <property type="entry name" value="ZnF_C2H2"/>
    <property type="match status" value="4"/>
</dbReference>
<dbReference type="GO" id="GO:0005634">
    <property type="term" value="C:nucleus"/>
    <property type="evidence" value="ECO:0007669"/>
    <property type="project" value="UniProtKB-SubCell"/>
</dbReference>
<evidence type="ECO:0000256" key="2">
    <source>
        <dbReference type="ARBA" id="ARBA00022723"/>
    </source>
</evidence>
<dbReference type="InterPro" id="IPR016177">
    <property type="entry name" value="DNA-bd_dom_sf"/>
</dbReference>
<feature type="domain" description="C2H2-type" evidence="8">
    <location>
        <begin position="12"/>
        <end position="39"/>
    </location>
</feature>
<dbReference type="Gene3D" id="3.30.160.60">
    <property type="entry name" value="Classic Zinc Finger"/>
    <property type="match status" value="1"/>
</dbReference>
<name>A0AAV2Q155_MEGNR</name>
<keyword evidence="5" id="KW-0862">Zinc</keyword>
<feature type="domain" description="C2H2-type" evidence="8">
    <location>
        <begin position="515"/>
        <end position="542"/>
    </location>
</feature>
<organism evidence="10 11">
    <name type="scientific">Meganyctiphanes norvegica</name>
    <name type="common">Northern krill</name>
    <name type="synonym">Thysanopoda norvegica</name>
    <dbReference type="NCBI Taxonomy" id="48144"/>
    <lineage>
        <taxon>Eukaryota</taxon>
        <taxon>Metazoa</taxon>
        <taxon>Ecdysozoa</taxon>
        <taxon>Arthropoda</taxon>
        <taxon>Crustacea</taxon>
        <taxon>Multicrustacea</taxon>
        <taxon>Malacostraca</taxon>
        <taxon>Eumalacostraca</taxon>
        <taxon>Eucarida</taxon>
        <taxon>Euphausiacea</taxon>
        <taxon>Euphausiidae</taxon>
        <taxon>Meganyctiphanes</taxon>
    </lineage>
</organism>
<keyword evidence="3" id="KW-0677">Repeat</keyword>
<evidence type="ECO:0000313" key="10">
    <source>
        <dbReference type="EMBL" id="CAL4067365.1"/>
    </source>
</evidence>